<comment type="caution">
    <text evidence="7">The sequence shown here is derived from an EMBL/GenBank/DDBJ whole genome shotgun (WGS) entry which is preliminary data.</text>
</comment>
<dbReference type="InterPro" id="IPR029072">
    <property type="entry name" value="YebC-like"/>
</dbReference>
<protein>
    <recommendedName>
        <fullName evidence="4">Probable transcriptional regulatory protein A2777_01045</fullName>
    </recommendedName>
</protein>
<dbReference type="Pfam" id="PF20772">
    <property type="entry name" value="TACO1_YebC_N"/>
    <property type="match status" value="1"/>
</dbReference>
<dbReference type="Gene3D" id="3.30.70.980">
    <property type="match status" value="2"/>
</dbReference>
<dbReference type="NCBIfam" id="NF001030">
    <property type="entry name" value="PRK00110.1"/>
    <property type="match status" value="1"/>
</dbReference>
<dbReference type="InterPro" id="IPR002876">
    <property type="entry name" value="Transcrip_reg_TACO1-like"/>
</dbReference>
<dbReference type="InterPro" id="IPR026564">
    <property type="entry name" value="Transcrip_reg_TACO1-like_dom3"/>
</dbReference>
<comment type="subcellular location">
    <subcellularLocation>
        <location evidence="4">Cytoplasm</location>
    </subcellularLocation>
</comment>
<dbReference type="NCBIfam" id="NF009044">
    <property type="entry name" value="PRK12378.1"/>
    <property type="match status" value="1"/>
</dbReference>
<comment type="similarity">
    <text evidence="1 4">Belongs to the TACO1 family.</text>
</comment>
<name>A0A1F5Z158_9BACT</name>
<accession>A0A1F5Z158</accession>
<evidence type="ECO:0000256" key="4">
    <source>
        <dbReference type="HAMAP-Rule" id="MF_00693"/>
    </source>
</evidence>
<dbReference type="PANTHER" id="PTHR12532">
    <property type="entry name" value="TRANSLATIONAL ACTIVATOR OF CYTOCHROME C OXIDASE 1"/>
    <property type="match status" value="1"/>
</dbReference>
<evidence type="ECO:0000313" key="7">
    <source>
        <dbReference type="EMBL" id="OGG06083.1"/>
    </source>
</evidence>
<dbReference type="Pfam" id="PF01709">
    <property type="entry name" value="Transcrip_reg"/>
    <property type="match status" value="1"/>
</dbReference>
<feature type="domain" description="TACO1/YebC-like second and third" evidence="5">
    <location>
        <begin position="85"/>
        <end position="239"/>
    </location>
</feature>
<dbReference type="Proteomes" id="UP000177354">
    <property type="component" value="Unassembled WGS sequence"/>
</dbReference>
<dbReference type="AlphaFoldDB" id="A0A1F5Z158"/>
<proteinExistence type="inferred from homology"/>
<dbReference type="GO" id="GO:0006355">
    <property type="term" value="P:regulation of DNA-templated transcription"/>
    <property type="evidence" value="ECO:0007669"/>
    <property type="project" value="UniProtKB-UniRule"/>
</dbReference>
<evidence type="ECO:0000256" key="2">
    <source>
        <dbReference type="ARBA" id="ARBA00023015"/>
    </source>
</evidence>
<dbReference type="EMBL" id="MFJF01000019">
    <property type="protein sequence ID" value="OGG06083.1"/>
    <property type="molecule type" value="Genomic_DNA"/>
</dbReference>
<evidence type="ECO:0000259" key="5">
    <source>
        <dbReference type="Pfam" id="PF01709"/>
    </source>
</evidence>
<organism evidence="7 8">
    <name type="scientific">Candidatus Gottesmanbacteria bacterium RIFCSPHIGHO2_01_FULL_40_15</name>
    <dbReference type="NCBI Taxonomy" id="1798376"/>
    <lineage>
        <taxon>Bacteria</taxon>
        <taxon>Candidatus Gottesmaniibacteriota</taxon>
    </lineage>
</organism>
<dbReference type="InterPro" id="IPR049083">
    <property type="entry name" value="TACO1_YebC_N"/>
</dbReference>
<evidence type="ECO:0000313" key="8">
    <source>
        <dbReference type="Proteomes" id="UP000177354"/>
    </source>
</evidence>
<dbReference type="GO" id="GO:0005737">
    <property type="term" value="C:cytoplasm"/>
    <property type="evidence" value="ECO:0007669"/>
    <property type="project" value="UniProtKB-SubCell"/>
</dbReference>
<dbReference type="FunFam" id="1.10.10.200:FF:000002">
    <property type="entry name" value="Probable transcriptional regulatory protein CLM62_37755"/>
    <property type="match status" value="1"/>
</dbReference>
<feature type="domain" description="TACO1/YebC-like N-terminal" evidence="6">
    <location>
        <begin position="5"/>
        <end position="77"/>
    </location>
</feature>
<sequence length="241" mass="27085">MSGHSKWSKVKHQKEVTDSVKGKLFTKAASEIIIAIREGGGHTDPETNFKLRLAIEKAKSVNMPKENIQRAIERANKAENWGEISEVIYEAFGPKGVGMMIRTITDNRQRTVSEIKNILERFGGNLATSGAVAHFFTRVGLIEVAKSKSYDEMLETVISAGASDLKESKETFRIYTDTADLHKVREYLEKTGIEIKYTDLYFKPVSGIEVGDKEVTDKIDKLVNILEERDDVQKVYANLNV</sequence>
<dbReference type="InterPro" id="IPR048300">
    <property type="entry name" value="TACO1_YebC-like_2nd/3rd_dom"/>
</dbReference>
<dbReference type="InterPro" id="IPR017856">
    <property type="entry name" value="Integrase-like_N"/>
</dbReference>
<dbReference type="SUPFAM" id="SSF75625">
    <property type="entry name" value="YebC-like"/>
    <property type="match status" value="1"/>
</dbReference>
<evidence type="ECO:0000256" key="1">
    <source>
        <dbReference type="ARBA" id="ARBA00008724"/>
    </source>
</evidence>
<keyword evidence="4" id="KW-0963">Cytoplasm</keyword>
<dbReference type="Gene3D" id="1.10.10.200">
    <property type="match status" value="1"/>
</dbReference>
<dbReference type="GO" id="GO:0003677">
    <property type="term" value="F:DNA binding"/>
    <property type="evidence" value="ECO:0007669"/>
    <property type="project" value="UniProtKB-UniRule"/>
</dbReference>
<reference evidence="7 8" key="1">
    <citation type="journal article" date="2016" name="Nat. Commun.">
        <title>Thousands of microbial genomes shed light on interconnected biogeochemical processes in an aquifer system.</title>
        <authorList>
            <person name="Anantharaman K."/>
            <person name="Brown C.T."/>
            <person name="Hug L.A."/>
            <person name="Sharon I."/>
            <person name="Castelle C.J."/>
            <person name="Probst A.J."/>
            <person name="Thomas B.C."/>
            <person name="Singh A."/>
            <person name="Wilkins M.J."/>
            <person name="Karaoz U."/>
            <person name="Brodie E.L."/>
            <person name="Williams K.H."/>
            <person name="Hubbard S.S."/>
            <person name="Banfield J.F."/>
        </authorList>
    </citation>
    <scope>NUCLEOTIDE SEQUENCE [LARGE SCALE GENOMIC DNA]</scope>
</reference>
<keyword evidence="3 4" id="KW-0804">Transcription</keyword>
<keyword evidence="4" id="KW-0238">DNA-binding</keyword>
<dbReference type="NCBIfam" id="TIGR01033">
    <property type="entry name" value="YebC/PmpR family DNA-binding transcriptional regulator"/>
    <property type="match status" value="1"/>
</dbReference>
<gene>
    <name evidence="7" type="ORF">A2777_01045</name>
</gene>
<evidence type="ECO:0000256" key="3">
    <source>
        <dbReference type="ARBA" id="ARBA00023163"/>
    </source>
</evidence>
<keyword evidence="2 4" id="KW-0805">Transcription regulation</keyword>
<dbReference type="PANTHER" id="PTHR12532:SF0">
    <property type="entry name" value="TRANSLATIONAL ACTIVATOR OF CYTOCHROME C OXIDASE 1"/>
    <property type="match status" value="1"/>
</dbReference>
<dbReference type="HAMAP" id="MF_00693">
    <property type="entry name" value="Transcrip_reg_TACO1"/>
    <property type="match status" value="1"/>
</dbReference>
<evidence type="ECO:0000259" key="6">
    <source>
        <dbReference type="Pfam" id="PF20772"/>
    </source>
</evidence>